<dbReference type="Gene3D" id="3.40.50.720">
    <property type="entry name" value="NAD(P)-binding Rossmann-like Domain"/>
    <property type="match status" value="2"/>
</dbReference>
<accession>A0A2T0R7H5</accession>
<evidence type="ECO:0000256" key="3">
    <source>
        <dbReference type="ARBA" id="ARBA00023027"/>
    </source>
</evidence>
<keyword evidence="6" id="KW-1185">Reference proteome</keyword>
<protein>
    <submittedName>
        <fullName evidence="5">D-isomer specific 2-hydroxyacid dehydrogenase-like protein</fullName>
    </submittedName>
</protein>
<dbReference type="InterPro" id="IPR029753">
    <property type="entry name" value="D-isomer_DH_CS"/>
</dbReference>
<dbReference type="PROSITE" id="PS00671">
    <property type="entry name" value="D_2_HYDROXYACID_DH_3"/>
    <property type="match status" value="1"/>
</dbReference>
<dbReference type="Proteomes" id="UP000238083">
    <property type="component" value="Unassembled WGS sequence"/>
</dbReference>
<dbReference type="PANTHER" id="PTHR43761:SF1">
    <property type="entry name" value="D-ISOMER SPECIFIC 2-HYDROXYACID DEHYDROGENASE CATALYTIC DOMAIN-CONTAINING PROTEIN-RELATED"/>
    <property type="match status" value="1"/>
</dbReference>
<reference evidence="5 6" key="1">
    <citation type="submission" date="2018-03" db="EMBL/GenBank/DDBJ databases">
        <title>Genomic Encyclopedia of Archaeal and Bacterial Type Strains, Phase II (KMG-II): from individual species to whole genera.</title>
        <authorList>
            <person name="Goeker M."/>
        </authorList>
    </citation>
    <scope>NUCLEOTIDE SEQUENCE [LARGE SCALE GENOMIC DNA]</scope>
    <source>
        <strain evidence="5 6">DSM 19711</strain>
    </source>
</reference>
<organism evidence="5 6">
    <name type="scientific">Kineococcus rhizosphaerae</name>
    <dbReference type="NCBI Taxonomy" id="559628"/>
    <lineage>
        <taxon>Bacteria</taxon>
        <taxon>Bacillati</taxon>
        <taxon>Actinomycetota</taxon>
        <taxon>Actinomycetes</taxon>
        <taxon>Kineosporiales</taxon>
        <taxon>Kineosporiaceae</taxon>
        <taxon>Kineococcus</taxon>
    </lineage>
</organism>
<dbReference type="InterPro" id="IPR006140">
    <property type="entry name" value="D-isomer_DH_NAD-bd"/>
</dbReference>
<sequence>MGADLARLLQPLGVRIVATNRRGTHPEAAELGVEFTDLDDLLRRSHHVVLTAALNASTHRMVDVRALGLMRPDAFLVNIGRGGLVDTDALREALRAGAIRGAGLDVVDPEPLDPDDELLTFENVVLSPHALCWTADFTRDTSASALEAVIDVATGRRPRHLLNPQALTVAAPA</sequence>
<evidence type="ECO:0000313" key="6">
    <source>
        <dbReference type="Proteomes" id="UP000238083"/>
    </source>
</evidence>
<evidence type="ECO:0000313" key="5">
    <source>
        <dbReference type="EMBL" id="PRY17116.1"/>
    </source>
</evidence>
<dbReference type="SUPFAM" id="SSF51735">
    <property type="entry name" value="NAD(P)-binding Rossmann-fold domains"/>
    <property type="match status" value="1"/>
</dbReference>
<proteinExistence type="inferred from homology"/>
<dbReference type="InterPro" id="IPR036291">
    <property type="entry name" value="NAD(P)-bd_dom_sf"/>
</dbReference>
<feature type="domain" description="D-isomer specific 2-hydroxyacid dehydrogenase NAD-binding" evidence="4">
    <location>
        <begin position="2"/>
        <end position="129"/>
    </location>
</feature>
<keyword evidence="2" id="KW-0560">Oxidoreductase</keyword>
<dbReference type="GO" id="GO:0051287">
    <property type="term" value="F:NAD binding"/>
    <property type="evidence" value="ECO:0007669"/>
    <property type="project" value="InterPro"/>
</dbReference>
<evidence type="ECO:0000259" key="4">
    <source>
        <dbReference type="Pfam" id="PF02826"/>
    </source>
</evidence>
<dbReference type="AlphaFoldDB" id="A0A2T0R7H5"/>
<dbReference type="PANTHER" id="PTHR43761">
    <property type="entry name" value="D-ISOMER SPECIFIC 2-HYDROXYACID DEHYDROGENASE FAMILY PROTEIN (AFU_ORTHOLOGUE AFUA_1G13630)"/>
    <property type="match status" value="1"/>
</dbReference>
<dbReference type="EMBL" id="PVZF01000002">
    <property type="protein sequence ID" value="PRY17116.1"/>
    <property type="molecule type" value="Genomic_DNA"/>
</dbReference>
<evidence type="ECO:0000256" key="2">
    <source>
        <dbReference type="ARBA" id="ARBA00023002"/>
    </source>
</evidence>
<name>A0A2T0R7H5_9ACTN</name>
<keyword evidence="3" id="KW-0520">NAD</keyword>
<dbReference type="GO" id="GO:0016616">
    <property type="term" value="F:oxidoreductase activity, acting on the CH-OH group of donors, NAD or NADP as acceptor"/>
    <property type="evidence" value="ECO:0007669"/>
    <property type="project" value="UniProtKB-ARBA"/>
</dbReference>
<dbReference type="InterPro" id="IPR050418">
    <property type="entry name" value="D-iso_2-hydroxyacid_DH_PdxB"/>
</dbReference>
<evidence type="ECO:0000256" key="1">
    <source>
        <dbReference type="ARBA" id="ARBA00005854"/>
    </source>
</evidence>
<dbReference type="Pfam" id="PF02826">
    <property type="entry name" value="2-Hacid_dh_C"/>
    <property type="match status" value="1"/>
</dbReference>
<comment type="similarity">
    <text evidence="1">Belongs to the D-isomer specific 2-hydroxyacid dehydrogenase family.</text>
</comment>
<comment type="caution">
    <text evidence="5">The sequence shown here is derived from an EMBL/GenBank/DDBJ whole genome shotgun (WGS) entry which is preliminary data.</text>
</comment>
<gene>
    <name evidence="5" type="ORF">CLV37_10274</name>
</gene>